<dbReference type="OrthoDB" id="5729141at2759"/>
<feature type="chain" id="PRO_5040719771" description="Secreted protein" evidence="2">
    <location>
        <begin position="24"/>
        <end position="328"/>
    </location>
</feature>
<organism evidence="3 4">
    <name type="scientific">Dispira parvispora</name>
    <dbReference type="NCBI Taxonomy" id="1520584"/>
    <lineage>
        <taxon>Eukaryota</taxon>
        <taxon>Fungi</taxon>
        <taxon>Fungi incertae sedis</taxon>
        <taxon>Zoopagomycota</taxon>
        <taxon>Kickxellomycotina</taxon>
        <taxon>Dimargaritomycetes</taxon>
        <taxon>Dimargaritales</taxon>
        <taxon>Dimargaritaceae</taxon>
        <taxon>Dispira</taxon>
    </lineage>
</organism>
<protein>
    <recommendedName>
        <fullName evidence="5">Secreted protein</fullName>
    </recommendedName>
</protein>
<sequence>MQPPYTLPLLLGLTWLSGNGCYGASVGTVDDNHHKPLLPTPPSKRERKVQAVSTKQLLETRSSHDFDPKGELLSLYKLGLTFVSLPNTSEGRKYPIFEDGVDAALPSISDHEAKELLPLWPKKPLHLKLKALKVYCPENSGVSSRKTDSQPNTSNMDTPDDFESVFTSQVLEMMGKSDNERIFPLYIGNVKLHNNLMLKYVEAFRERKTLVVLGIEKFQHEPTVDVIKLSDTDQLSCEQLTFELSQSYPFFRIIVMEPDVDIANVQAIATKVLDNFKSNNQAWISTFKHQQHKLLVTITNDYNIYNQPARSAPSDEGFIETMKDLSRF</sequence>
<proteinExistence type="predicted"/>
<accession>A0A9W8AQ21</accession>
<evidence type="ECO:0000256" key="1">
    <source>
        <dbReference type="SAM" id="MobiDB-lite"/>
    </source>
</evidence>
<feature type="signal peptide" evidence="2">
    <location>
        <begin position="1"/>
        <end position="23"/>
    </location>
</feature>
<comment type="caution">
    <text evidence="3">The sequence shown here is derived from an EMBL/GenBank/DDBJ whole genome shotgun (WGS) entry which is preliminary data.</text>
</comment>
<keyword evidence="4" id="KW-1185">Reference proteome</keyword>
<evidence type="ECO:0000256" key="2">
    <source>
        <dbReference type="SAM" id="SignalP"/>
    </source>
</evidence>
<gene>
    <name evidence="3" type="ORF">IWQ62_005925</name>
</gene>
<dbReference type="EMBL" id="JANBPY010002783">
    <property type="protein sequence ID" value="KAJ1953723.1"/>
    <property type="molecule type" value="Genomic_DNA"/>
</dbReference>
<dbReference type="AlphaFoldDB" id="A0A9W8AQ21"/>
<reference evidence="3" key="1">
    <citation type="submission" date="2022-07" db="EMBL/GenBank/DDBJ databases">
        <title>Phylogenomic reconstructions and comparative analyses of Kickxellomycotina fungi.</title>
        <authorList>
            <person name="Reynolds N.K."/>
            <person name="Stajich J.E."/>
            <person name="Barry K."/>
            <person name="Grigoriev I.V."/>
            <person name="Crous P."/>
            <person name="Smith M.E."/>
        </authorList>
    </citation>
    <scope>NUCLEOTIDE SEQUENCE</scope>
    <source>
        <strain evidence="3">RSA 1196</strain>
    </source>
</reference>
<evidence type="ECO:0000313" key="4">
    <source>
        <dbReference type="Proteomes" id="UP001150925"/>
    </source>
</evidence>
<feature type="compositionally biased region" description="Polar residues" evidence="1">
    <location>
        <begin position="140"/>
        <end position="157"/>
    </location>
</feature>
<evidence type="ECO:0000313" key="3">
    <source>
        <dbReference type="EMBL" id="KAJ1953723.1"/>
    </source>
</evidence>
<feature type="region of interest" description="Disordered" evidence="1">
    <location>
        <begin position="139"/>
        <end position="159"/>
    </location>
</feature>
<evidence type="ECO:0008006" key="5">
    <source>
        <dbReference type="Google" id="ProtNLM"/>
    </source>
</evidence>
<dbReference type="Proteomes" id="UP001150925">
    <property type="component" value="Unassembled WGS sequence"/>
</dbReference>
<keyword evidence="2" id="KW-0732">Signal</keyword>
<name>A0A9W8AQ21_9FUNG</name>